<dbReference type="InterPro" id="IPR000719">
    <property type="entry name" value="Prot_kinase_dom"/>
</dbReference>
<dbReference type="PROSITE" id="PS50011">
    <property type="entry name" value="PROTEIN_KINASE_DOM"/>
    <property type="match status" value="1"/>
</dbReference>
<dbReference type="InterPro" id="IPR050235">
    <property type="entry name" value="CK1_Ser-Thr_kinase"/>
</dbReference>
<keyword evidence="7" id="KW-0418">Kinase</keyword>
<organism evidence="7 8">
    <name type="scientific">Dinothrombium tinctorium</name>
    <dbReference type="NCBI Taxonomy" id="1965070"/>
    <lineage>
        <taxon>Eukaryota</taxon>
        <taxon>Metazoa</taxon>
        <taxon>Ecdysozoa</taxon>
        <taxon>Arthropoda</taxon>
        <taxon>Chelicerata</taxon>
        <taxon>Arachnida</taxon>
        <taxon>Acari</taxon>
        <taxon>Acariformes</taxon>
        <taxon>Trombidiformes</taxon>
        <taxon>Prostigmata</taxon>
        <taxon>Anystina</taxon>
        <taxon>Parasitengona</taxon>
        <taxon>Trombidioidea</taxon>
        <taxon>Trombidiidae</taxon>
        <taxon>Dinothrombium</taxon>
    </lineage>
</organism>
<dbReference type="PANTHER" id="PTHR11909">
    <property type="entry name" value="CASEIN KINASE-RELATED"/>
    <property type="match status" value="1"/>
</dbReference>
<reference evidence="7 8" key="1">
    <citation type="journal article" date="2018" name="Gigascience">
        <title>Genomes of trombidid mites reveal novel predicted allergens and laterally-transferred genes associated with secondary metabolism.</title>
        <authorList>
            <person name="Dong X."/>
            <person name="Chaisiri K."/>
            <person name="Xia D."/>
            <person name="Armstrong S.D."/>
            <person name="Fang Y."/>
            <person name="Donnelly M.J."/>
            <person name="Kadowaki T."/>
            <person name="McGarry J.W."/>
            <person name="Darby A.C."/>
            <person name="Makepeace B.L."/>
        </authorList>
    </citation>
    <scope>NUCLEOTIDE SEQUENCE [LARGE SCALE GENOMIC DNA]</scope>
    <source>
        <strain evidence="7">UoL-WK</strain>
    </source>
</reference>
<dbReference type="PROSITE" id="PS00107">
    <property type="entry name" value="PROTEIN_KINASE_ATP"/>
    <property type="match status" value="1"/>
</dbReference>
<dbReference type="InterPro" id="IPR017441">
    <property type="entry name" value="Protein_kinase_ATP_BS"/>
</dbReference>
<comment type="caution">
    <text evidence="7">The sequence shown here is derived from an EMBL/GenBank/DDBJ whole genome shotgun (WGS) entry which is preliminary data.</text>
</comment>
<evidence type="ECO:0000259" key="6">
    <source>
        <dbReference type="PROSITE" id="PS50011"/>
    </source>
</evidence>
<name>A0A443QBH6_9ACAR</name>
<evidence type="ECO:0000256" key="5">
    <source>
        <dbReference type="RuleBase" id="RU000304"/>
    </source>
</evidence>
<dbReference type="Pfam" id="PF00069">
    <property type="entry name" value="Pkinase"/>
    <property type="match status" value="1"/>
</dbReference>
<dbReference type="PROSITE" id="PS00108">
    <property type="entry name" value="PROTEIN_KINASE_ST"/>
    <property type="match status" value="1"/>
</dbReference>
<evidence type="ECO:0000256" key="4">
    <source>
        <dbReference type="PROSITE-ProRule" id="PRU10141"/>
    </source>
</evidence>
<accession>A0A443QBH6</accession>
<dbReference type="STRING" id="1965070.A0A443QBH6"/>
<dbReference type="FunFam" id="1.10.510.10:FF:001190">
    <property type="entry name" value="Uncharacterized protein"/>
    <property type="match status" value="1"/>
</dbReference>
<evidence type="ECO:0000313" key="8">
    <source>
        <dbReference type="Proteomes" id="UP000285301"/>
    </source>
</evidence>
<dbReference type="SMART" id="SM00220">
    <property type="entry name" value="S_TKc"/>
    <property type="match status" value="1"/>
</dbReference>
<evidence type="ECO:0000256" key="3">
    <source>
        <dbReference type="ARBA" id="ARBA00022840"/>
    </source>
</evidence>
<dbReference type="GO" id="GO:0005524">
    <property type="term" value="F:ATP binding"/>
    <property type="evidence" value="ECO:0007669"/>
    <property type="project" value="UniProtKB-UniRule"/>
</dbReference>
<keyword evidence="7" id="KW-0808">Transferase</keyword>
<sequence length="346" mass="39427">MDAQSNSDAKNTAIPTFKLGKKIGNGSFGELRFGRIASTNELVAIKLESKKSSSPTLHLEYKCYRILGEAKGIPKIYYFGSCGKFNALVMELLGQSLQNYFDLCNHRFSLKTTLQLALQMLDRIEFVHSKGIVYRDIKPENFLFGRPECNKNRELYLVDFGLAKEYIDPISKCHIPCRGGKSLIGTARYISINTHLGKEQSRRDDLEAIGYTLLYFLRGSLPWQNLKIESSESRYKAISEIKKETSVDSLCNGFPRQFADYMRYARHLDFYEAPDYDYLRKLFYKALESYNIVIDNVFDWDLIHTSLPSPTTKTASNLGLKPTIGQHVSNSNENALSSSNSFCEKQ</sequence>
<gene>
    <name evidence="7" type="ORF">B4U79_07379</name>
</gene>
<dbReference type="AlphaFoldDB" id="A0A443QBH6"/>
<feature type="binding site" evidence="4">
    <location>
        <position position="46"/>
    </location>
    <ligand>
        <name>ATP</name>
        <dbReference type="ChEBI" id="CHEBI:30616"/>
    </ligand>
</feature>
<dbReference type="GO" id="GO:0004674">
    <property type="term" value="F:protein serine/threonine kinase activity"/>
    <property type="evidence" value="ECO:0007669"/>
    <property type="project" value="UniProtKB-KW"/>
</dbReference>
<feature type="domain" description="Protein kinase" evidence="6">
    <location>
        <begin position="17"/>
        <end position="287"/>
    </location>
</feature>
<dbReference type="SUPFAM" id="SSF56112">
    <property type="entry name" value="Protein kinase-like (PK-like)"/>
    <property type="match status" value="1"/>
</dbReference>
<evidence type="ECO:0000256" key="2">
    <source>
        <dbReference type="ARBA" id="ARBA00022741"/>
    </source>
</evidence>
<proteinExistence type="inferred from homology"/>
<comment type="similarity">
    <text evidence="5">Belongs to the protein kinase superfamily.</text>
</comment>
<keyword evidence="5" id="KW-0723">Serine/threonine-protein kinase</keyword>
<protein>
    <recommendedName>
        <fullName evidence="1">non-specific serine/threonine protein kinase</fullName>
        <ecNumber evidence="1">2.7.11.1</ecNumber>
    </recommendedName>
</protein>
<keyword evidence="8" id="KW-1185">Reference proteome</keyword>
<keyword evidence="2 4" id="KW-0547">Nucleotide-binding</keyword>
<evidence type="ECO:0000313" key="7">
    <source>
        <dbReference type="EMBL" id="RWS00374.1"/>
    </source>
</evidence>
<dbReference type="InterPro" id="IPR011009">
    <property type="entry name" value="Kinase-like_dom_sf"/>
</dbReference>
<dbReference type="EMBL" id="NCKU01011640">
    <property type="protein sequence ID" value="RWS00374.1"/>
    <property type="molecule type" value="Genomic_DNA"/>
</dbReference>
<dbReference type="InterPro" id="IPR008271">
    <property type="entry name" value="Ser/Thr_kinase_AS"/>
</dbReference>
<dbReference type="EC" id="2.7.11.1" evidence="1"/>
<keyword evidence="3 4" id="KW-0067">ATP-binding</keyword>
<evidence type="ECO:0000256" key="1">
    <source>
        <dbReference type="ARBA" id="ARBA00012513"/>
    </source>
</evidence>
<dbReference type="Gene3D" id="1.10.510.10">
    <property type="entry name" value="Transferase(Phosphotransferase) domain 1"/>
    <property type="match status" value="1"/>
</dbReference>
<dbReference type="OrthoDB" id="5800476at2759"/>
<dbReference type="CDD" id="cd14016">
    <property type="entry name" value="STKc_CK1"/>
    <property type="match status" value="1"/>
</dbReference>
<dbReference type="Proteomes" id="UP000285301">
    <property type="component" value="Unassembled WGS sequence"/>
</dbReference>